<evidence type="ECO:0000313" key="7">
    <source>
        <dbReference type="Proteomes" id="UP000559256"/>
    </source>
</evidence>
<dbReference type="PANTHER" id="PTHR43712:SF2">
    <property type="entry name" value="O-METHYLTRANSFERASE CICE"/>
    <property type="match status" value="1"/>
</dbReference>
<name>A0A8H5GN67_9AGAR</name>
<proteinExistence type="predicted"/>
<keyword evidence="7" id="KW-1185">Reference proteome</keyword>
<accession>A0A8H5GN67</accession>
<dbReference type="Gene3D" id="1.10.10.10">
    <property type="entry name" value="Winged helix-like DNA-binding domain superfamily/Winged helix DNA-binding domain"/>
    <property type="match status" value="1"/>
</dbReference>
<protein>
    <recommendedName>
        <fullName evidence="8">S-adenosyl-L-methionine-dependent methyltransferase</fullName>
    </recommendedName>
</protein>
<evidence type="ECO:0000256" key="1">
    <source>
        <dbReference type="ARBA" id="ARBA00022603"/>
    </source>
</evidence>
<dbReference type="AlphaFoldDB" id="A0A8H5GN67"/>
<dbReference type="GO" id="GO:0008171">
    <property type="term" value="F:O-methyltransferase activity"/>
    <property type="evidence" value="ECO:0007669"/>
    <property type="project" value="InterPro"/>
</dbReference>
<keyword evidence="2" id="KW-0808">Transferase</keyword>
<keyword evidence="1" id="KW-0489">Methyltransferase</keyword>
<dbReference type="GO" id="GO:0032259">
    <property type="term" value="P:methylation"/>
    <property type="evidence" value="ECO:0007669"/>
    <property type="project" value="UniProtKB-KW"/>
</dbReference>
<dbReference type="Pfam" id="PF08100">
    <property type="entry name" value="Dimerisation"/>
    <property type="match status" value="1"/>
</dbReference>
<dbReference type="InterPro" id="IPR001077">
    <property type="entry name" value="COMT_C"/>
</dbReference>
<dbReference type="Gene3D" id="3.40.50.150">
    <property type="entry name" value="Vaccinia Virus protein VP39"/>
    <property type="match status" value="1"/>
</dbReference>
<dbReference type="SUPFAM" id="SSF46785">
    <property type="entry name" value="Winged helix' DNA-binding domain"/>
    <property type="match status" value="1"/>
</dbReference>
<dbReference type="EMBL" id="JAACJM010000017">
    <property type="protein sequence ID" value="KAF5367982.1"/>
    <property type="molecule type" value="Genomic_DNA"/>
</dbReference>
<organism evidence="6 7">
    <name type="scientific">Tetrapyrgos nigripes</name>
    <dbReference type="NCBI Taxonomy" id="182062"/>
    <lineage>
        <taxon>Eukaryota</taxon>
        <taxon>Fungi</taxon>
        <taxon>Dikarya</taxon>
        <taxon>Basidiomycota</taxon>
        <taxon>Agaricomycotina</taxon>
        <taxon>Agaricomycetes</taxon>
        <taxon>Agaricomycetidae</taxon>
        <taxon>Agaricales</taxon>
        <taxon>Marasmiineae</taxon>
        <taxon>Marasmiaceae</taxon>
        <taxon>Tetrapyrgos</taxon>
    </lineage>
</organism>
<dbReference type="PROSITE" id="PS51683">
    <property type="entry name" value="SAM_OMT_II"/>
    <property type="match status" value="1"/>
</dbReference>
<dbReference type="InterPro" id="IPR036390">
    <property type="entry name" value="WH_DNA-bd_sf"/>
</dbReference>
<dbReference type="InterPro" id="IPR016461">
    <property type="entry name" value="COMT-like"/>
</dbReference>
<dbReference type="OrthoDB" id="2410195at2759"/>
<gene>
    <name evidence="6" type="ORF">D9758_004424</name>
</gene>
<feature type="domain" description="O-methyltransferase C-terminal" evidence="4">
    <location>
        <begin position="259"/>
        <end position="362"/>
    </location>
</feature>
<dbReference type="InterPro" id="IPR012967">
    <property type="entry name" value="COMT_dimerisation"/>
</dbReference>
<keyword evidence="3" id="KW-0949">S-adenosyl-L-methionine</keyword>
<evidence type="ECO:0000259" key="4">
    <source>
        <dbReference type="Pfam" id="PF00891"/>
    </source>
</evidence>
<dbReference type="SUPFAM" id="SSF53335">
    <property type="entry name" value="S-adenosyl-L-methionine-dependent methyltransferases"/>
    <property type="match status" value="1"/>
</dbReference>
<dbReference type="PANTHER" id="PTHR43712">
    <property type="entry name" value="PUTATIVE (AFU_ORTHOLOGUE AFUA_4G14580)-RELATED"/>
    <property type="match status" value="1"/>
</dbReference>
<evidence type="ECO:0008006" key="8">
    <source>
        <dbReference type="Google" id="ProtNLM"/>
    </source>
</evidence>
<comment type="caution">
    <text evidence="6">The sequence shown here is derived from an EMBL/GenBank/DDBJ whole genome shotgun (WGS) entry which is preliminary data.</text>
</comment>
<evidence type="ECO:0000313" key="6">
    <source>
        <dbReference type="EMBL" id="KAF5367982.1"/>
    </source>
</evidence>
<dbReference type="Proteomes" id="UP000559256">
    <property type="component" value="Unassembled WGS sequence"/>
</dbReference>
<dbReference type="GO" id="GO:0046983">
    <property type="term" value="F:protein dimerization activity"/>
    <property type="evidence" value="ECO:0007669"/>
    <property type="project" value="InterPro"/>
</dbReference>
<sequence>MADSALKALAQIISAQTETLQAAYAKAGTQVPSVDAPFQPSPLEFDPNINNIRQLIVAAASQLIATVQSPIEIIQLHTGGMFETATLGFVVDVNVPDVLKEAGSKGLHVDDISAATGVDASYLSRILRFLATRHIFKEVSPNVFVNNRNSSLLLKSKTLQEIKDDPIAQFDNAPSAAFVHMLATEPLEAMSCFSSYIKDPTQAPTMFNLKFQTPLTLWEWSAQPGYEWRARRIVAVMKGTDAQHSAEGFVSAIASSGASLQENDIVVDVGGSTGSACLTLKKAFPQLRYVVQDLEQPIANAKKATIESGRVKLEVHSFLSPQPTVSVTRNASIYFLRNILHDWSNAECKKILTHLREAAGPESKSKLVAFDALARYTCEDDRLLTEDGFKIQKSPYPLLGNLGIGAEGFSTMMDMGTMAFLAGKERTRDEFEQLGKETGWKLESVRPSKLAAFIFSAV</sequence>
<evidence type="ECO:0000256" key="3">
    <source>
        <dbReference type="ARBA" id="ARBA00022691"/>
    </source>
</evidence>
<feature type="domain" description="O-methyltransferase dimerisation" evidence="5">
    <location>
        <begin position="79"/>
        <end position="156"/>
    </location>
</feature>
<evidence type="ECO:0000259" key="5">
    <source>
        <dbReference type="Pfam" id="PF08100"/>
    </source>
</evidence>
<evidence type="ECO:0000256" key="2">
    <source>
        <dbReference type="ARBA" id="ARBA00022679"/>
    </source>
</evidence>
<reference evidence="6 7" key="1">
    <citation type="journal article" date="2020" name="ISME J.">
        <title>Uncovering the hidden diversity of litter-decomposition mechanisms in mushroom-forming fungi.</title>
        <authorList>
            <person name="Floudas D."/>
            <person name="Bentzer J."/>
            <person name="Ahren D."/>
            <person name="Johansson T."/>
            <person name="Persson P."/>
            <person name="Tunlid A."/>
        </authorList>
    </citation>
    <scope>NUCLEOTIDE SEQUENCE [LARGE SCALE GENOMIC DNA]</scope>
    <source>
        <strain evidence="6 7">CBS 291.85</strain>
    </source>
</reference>
<dbReference type="InterPro" id="IPR036388">
    <property type="entry name" value="WH-like_DNA-bd_sf"/>
</dbReference>
<dbReference type="InterPro" id="IPR029063">
    <property type="entry name" value="SAM-dependent_MTases_sf"/>
</dbReference>
<dbReference type="Pfam" id="PF00891">
    <property type="entry name" value="Methyltransf_2"/>
    <property type="match status" value="1"/>
</dbReference>